<keyword evidence="20" id="KW-1185">Reference proteome</keyword>
<reference evidence="19 20" key="1">
    <citation type="submission" date="2024-06" db="EMBL/GenBank/DDBJ databases">
        <title>Genomic Encyclopedia of Type Strains, Phase V (KMG-V): Genome sequencing to study the core and pangenomes of soil and plant-associated prokaryotes.</title>
        <authorList>
            <person name="Whitman W."/>
        </authorList>
    </citation>
    <scope>NUCLEOTIDE SEQUENCE [LARGE SCALE GENOMIC DNA]</scope>
    <source>
        <strain evidence="19 20">NE40</strain>
    </source>
</reference>
<accession>A0ABV2SN12</accession>
<evidence type="ECO:0000256" key="14">
    <source>
        <dbReference type="ARBA" id="ARBA00022963"/>
    </source>
</evidence>
<comment type="caution">
    <text evidence="19">The sequence shown here is derived from an EMBL/GenBank/DDBJ whole genome shotgun (WGS) entry which is preliminary data.</text>
</comment>
<evidence type="ECO:0000256" key="6">
    <source>
        <dbReference type="ARBA" id="ARBA00013278"/>
    </source>
</evidence>
<keyword evidence="11" id="KW-0732">Signal</keyword>
<evidence type="ECO:0000256" key="3">
    <source>
        <dbReference type="ARBA" id="ARBA00010525"/>
    </source>
</evidence>
<dbReference type="Proteomes" id="UP001549366">
    <property type="component" value="Unassembled WGS sequence"/>
</dbReference>
<gene>
    <name evidence="19" type="ORF">V5J35_004333</name>
</gene>
<sequence>MNISKDSNHLLFCLLAPLSLSAPNASGESLEQCLVRFALKGDADMTLAEVRSQCEALQQESFDVVITAQPSPPSEASPVDSRIAGEKAATANRFVITPHKPNYILPVSYVSSPNTQPYQPYNAQIPDLDNTEVKFQLSLKAPVWEGVFNGYGTVYAAYTNTSWWQAYNSSESAPFRETNHEPEIFMFFPTQYQLLGMELKAAAVGFSHQSNGRSNYLSRSWNRAYLSFLLEKGSFYAGLKTWHRLPEDKKEDDNPNSKGDDNPDINQYMGNGELYFGYKFNRQNITAMVRNNLRSDNKGAVQLDWSFPLTDRFRGYVQYFNGYGESLIDYNVSSNRFSVGVMLTDWL</sequence>
<evidence type="ECO:0000256" key="15">
    <source>
        <dbReference type="ARBA" id="ARBA00023098"/>
    </source>
</evidence>
<dbReference type="PRINTS" id="PR01486">
    <property type="entry name" value="PHPHLIPASEA1"/>
</dbReference>
<dbReference type="PANTHER" id="PTHR40457:SF1">
    <property type="entry name" value="PHOSPHOLIPASE A1"/>
    <property type="match status" value="1"/>
</dbReference>
<dbReference type="SUPFAM" id="SSF56931">
    <property type="entry name" value="Outer membrane phospholipase A (OMPLA)"/>
    <property type="match status" value="1"/>
</dbReference>
<evidence type="ECO:0000256" key="1">
    <source>
        <dbReference type="ARBA" id="ARBA00000111"/>
    </source>
</evidence>
<evidence type="ECO:0000256" key="10">
    <source>
        <dbReference type="ARBA" id="ARBA00022723"/>
    </source>
</evidence>
<evidence type="ECO:0000256" key="7">
    <source>
        <dbReference type="ARBA" id="ARBA00021726"/>
    </source>
</evidence>
<comment type="subunit">
    <text evidence="4 18">Homodimer; dimerization is reversible, and the dimeric form is the active one.</text>
</comment>
<keyword evidence="17 18" id="KW-0998">Cell outer membrane</keyword>
<evidence type="ECO:0000313" key="19">
    <source>
        <dbReference type="EMBL" id="MET4759141.1"/>
    </source>
</evidence>
<keyword evidence="8" id="KW-1134">Transmembrane beta strand</keyword>
<proteinExistence type="inferred from homology"/>
<evidence type="ECO:0000256" key="9">
    <source>
        <dbReference type="ARBA" id="ARBA00022692"/>
    </source>
</evidence>
<evidence type="ECO:0000256" key="16">
    <source>
        <dbReference type="ARBA" id="ARBA00023136"/>
    </source>
</evidence>
<comment type="similarity">
    <text evidence="3 18">Belongs to the phospholipase A1 family.</text>
</comment>
<keyword evidence="16" id="KW-0472">Membrane</keyword>
<evidence type="ECO:0000313" key="20">
    <source>
        <dbReference type="Proteomes" id="UP001549366"/>
    </source>
</evidence>
<evidence type="ECO:0000256" key="12">
    <source>
        <dbReference type="ARBA" id="ARBA00022801"/>
    </source>
</evidence>
<dbReference type="RefSeq" id="WP_354009159.1">
    <property type="nucleotide sequence ID" value="NZ_JBEWTA010000001.1"/>
</dbReference>
<dbReference type="InterPro" id="IPR036541">
    <property type="entry name" value="PLipase_A1_sf"/>
</dbReference>
<protein>
    <recommendedName>
        <fullName evidence="7 18">Phospholipase A1</fullName>
        <ecNumber evidence="5 18">3.1.1.32</ecNumber>
        <ecNumber evidence="6 18">3.1.1.4</ecNumber>
    </recommendedName>
    <alternativeName>
        <fullName evidence="18">Phosphatidylcholine 1-acylhydrolase</fullName>
    </alternativeName>
</protein>
<evidence type="ECO:0000256" key="17">
    <source>
        <dbReference type="ARBA" id="ARBA00023237"/>
    </source>
</evidence>
<dbReference type="GO" id="GO:0008970">
    <property type="term" value="F:phospholipase A1 activity"/>
    <property type="evidence" value="ECO:0007669"/>
    <property type="project" value="UniProtKB-EC"/>
</dbReference>
<keyword evidence="14 18" id="KW-0442">Lipid degradation</keyword>
<keyword evidence="15 18" id="KW-0443">Lipid metabolism</keyword>
<dbReference type="CDD" id="cd00541">
    <property type="entry name" value="OMPLA"/>
    <property type="match status" value="1"/>
</dbReference>
<comment type="catalytic activity">
    <reaction evidence="2 18">
        <text>a 1,2-diacyl-sn-glycero-3-phosphocholine + H2O = a 1-acyl-sn-glycero-3-phosphocholine + a fatty acid + H(+)</text>
        <dbReference type="Rhea" id="RHEA:15801"/>
        <dbReference type="ChEBI" id="CHEBI:15377"/>
        <dbReference type="ChEBI" id="CHEBI:15378"/>
        <dbReference type="ChEBI" id="CHEBI:28868"/>
        <dbReference type="ChEBI" id="CHEBI:57643"/>
        <dbReference type="ChEBI" id="CHEBI:58168"/>
        <dbReference type="EC" id="3.1.1.4"/>
    </reaction>
</comment>
<keyword evidence="10 18" id="KW-0479">Metal-binding</keyword>
<evidence type="ECO:0000256" key="2">
    <source>
        <dbReference type="ARBA" id="ARBA00001604"/>
    </source>
</evidence>
<keyword evidence="9" id="KW-0812">Transmembrane</keyword>
<comment type="function">
    <text evidence="18">Hydrolysis of phosphatidylcholine with phospholipase A2 (EC 3.1.1.4) and phospholipase A1 (EC 3.1.1.32) activities.</text>
</comment>
<keyword evidence="12 18" id="KW-0378">Hydrolase</keyword>
<evidence type="ECO:0000256" key="5">
    <source>
        <dbReference type="ARBA" id="ARBA00013179"/>
    </source>
</evidence>
<evidence type="ECO:0000256" key="13">
    <source>
        <dbReference type="ARBA" id="ARBA00022837"/>
    </source>
</evidence>
<comment type="subcellular location">
    <subcellularLocation>
        <location evidence="18">Cell outer membrane</location>
        <topology evidence="18">Multi-pass membrane protein</topology>
    </subcellularLocation>
    <text evidence="18">One of the very few enzymes located there.</text>
</comment>
<name>A0ABV2SN12_9GAMM</name>
<dbReference type="EC" id="3.1.1.32" evidence="5 18"/>
<evidence type="ECO:0000256" key="11">
    <source>
        <dbReference type="ARBA" id="ARBA00022729"/>
    </source>
</evidence>
<comment type="catalytic activity">
    <reaction evidence="1 18">
        <text>a 1,2-diacyl-sn-glycero-3-phosphocholine + H2O = a 2-acyl-sn-glycero-3-phosphocholine + a fatty acid + H(+)</text>
        <dbReference type="Rhea" id="RHEA:18689"/>
        <dbReference type="ChEBI" id="CHEBI:15377"/>
        <dbReference type="ChEBI" id="CHEBI:15378"/>
        <dbReference type="ChEBI" id="CHEBI:28868"/>
        <dbReference type="ChEBI" id="CHEBI:57643"/>
        <dbReference type="ChEBI" id="CHEBI:57875"/>
        <dbReference type="EC" id="3.1.1.32"/>
    </reaction>
</comment>
<evidence type="ECO:0000256" key="4">
    <source>
        <dbReference type="ARBA" id="ARBA00011702"/>
    </source>
</evidence>
<keyword evidence="13 18" id="KW-0106">Calcium</keyword>
<dbReference type="EC" id="3.1.1.4" evidence="6 18"/>
<organism evidence="19 20">
    <name type="scientific">Endozoicomonas lisbonensis</name>
    <dbReference type="NCBI Taxonomy" id="3120522"/>
    <lineage>
        <taxon>Bacteria</taxon>
        <taxon>Pseudomonadati</taxon>
        <taxon>Pseudomonadota</taxon>
        <taxon>Gammaproteobacteria</taxon>
        <taxon>Oceanospirillales</taxon>
        <taxon>Endozoicomonadaceae</taxon>
        <taxon>Endozoicomonas</taxon>
    </lineage>
</organism>
<dbReference type="GO" id="GO:0004623">
    <property type="term" value="F:phospholipase A2 activity"/>
    <property type="evidence" value="ECO:0007669"/>
    <property type="project" value="UniProtKB-EC"/>
</dbReference>
<evidence type="ECO:0000256" key="18">
    <source>
        <dbReference type="RuleBase" id="RU366027"/>
    </source>
</evidence>
<dbReference type="PANTHER" id="PTHR40457">
    <property type="entry name" value="PHOSPHOLIPASE A1"/>
    <property type="match status" value="1"/>
</dbReference>
<dbReference type="Gene3D" id="2.40.230.10">
    <property type="entry name" value="Phospholipase A1"/>
    <property type="match status" value="1"/>
</dbReference>
<dbReference type="InterPro" id="IPR003187">
    <property type="entry name" value="PLipase_A1"/>
</dbReference>
<dbReference type="Pfam" id="PF02253">
    <property type="entry name" value="PLA1"/>
    <property type="match status" value="1"/>
</dbReference>
<dbReference type="EMBL" id="JBEWTB010000002">
    <property type="protein sequence ID" value="MET4759141.1"/>
    <property type="molecule type" value="Genomic_DNA"/>
</dbReference>
<evidence type="ECO:0000256" key="8">
    <source>
        <dbReference type="ARBA" id="ARBA00022452"/>
    </source>
</evidence>
<comment type="cofactor">
    <cofactor evidence="18">
        <name>Ca(2+)</name>
        <dbReference type="ChEBI" id="CHEBI:29108"/>
    </cofactor>
    <text evidence="18">Binds 1 Ca(2+) ion per monomer. In the dimeric form the Ca(2+) is bound by different amino acids with binding of each Ca(2+) shared with ligands coming from each monomer. The Ca(2+) ion may have a role in catalysis.</text>
</comment>